<accession>A0AC58RUK4</accession>
<sequence>MAETGSFPIDHNHPLLLAATDTPGVALHDIKLTGPENYGLWSRSMRMAVLVKSKLGFIEGTCLKSSYKGELANRWERCNTQGTNSVTSYYTKMKDLWDEIDLLVPAPGCDCEETRPFIEKFKNLHLLQFLVGVNESYSQVRSQILLKMPVLTVNQAYALVIQEESQRELSVLEVNMGPLAMMAEQNQRYKGKKIGIVCEYCGYKGHLKENYYKIIGYPPDFKSKKKQQGQGNRTYANMMTEETTSSSQGQQMGQLFNEDQYKQILELLNKTPAGDCHTLMGLHNEKVMGIGGENYGLYILKWRDKPVVALDTKDTDECSLCHMRLGHPSIIAMKHISVLKNKVVDSLQHNCESSYEVVTVLKDFLIMVKTQFDMNVKQLTKRRQVCKERRKISHHRLLRSSKGYRLFDLETKTIFVSRDVSFREHIFPFKENVTIPQDSFPTQASIPSHPDPSFLTSTDPHIPPTDNVLVIENTNIHTTEVLQLDHTAQNTEVAEVEHDEQNTYIDLVPNTEPELDVSSDNRIPVSRNDQEPRKTTRTSKPPEIQALEDNRTWEIVGLPAWKQAIGSKGVYKIKYKANGEIERYKSRLVAKGYNKKEGLDYHETFSPVANMVSIRTIISIAAAKGWPLSQLDVSNAFLQGDLYEEVYMQLPQGFHKQGELKSGYKQSLFDHSLFTKQQGGEIVIILVYIDDLIITGSSSNLVNDDTTILHSNSLISWKSKKQPTVRRSSPEAEYRSMTAATAKITWLTRLLEDLGIKVSRPVTLFCDNKTAIQIAGNPIFHERTKHIEIDCHFVREKIKTGLITPCHVFSSLQLADLLTKGLTAAQHSCLMSKLDVWKALDFELSGVVQCHSSI</sequence>
<gene>
    <name evidence="2" type="primary">LOC142163043</name>
</gene>
<name>A0AC58RUK4_TOBAC</name>
<evidence type="ECO:0000313" key="2">
    <source>
        <dbReference type="RefSeq" id="XP_075076395.1"/>
    </source>
</evidence>
<organism evidence="1 2">
    <name type="scientific">Nicotiana tabacum</name>
    <name type="common">Common tobacco</name>
    <dbReference type="NCBI Taxonomy" id="4097"/>
    <lineage>
        <taxon>Eukaryota</taxon>
        <taxon>Viridiplantae</taxon>
        <taxon>Streptophyta</taxon>
        <taxon>Embryophyta</taxon>
        <taxon>Tracheophyta</taxon>
        <taxon>Spermatophyta</taxon>
        <taxon>Magnoliopsida</taxon>
        <taxon>eudicotyledons</taxon>
        <taxon>Gunneridae</taxon>
        <taxon>Pentapetalae</taxon>
        <taxon>asterids</taxon>
        <taxon>lamiids</taxon>
        <taxon>Solanales</taxon>
        <taxon>Solanaceae</taxon>
        <taxon>Nicotianoideae</taxon>
        <taxon>Nicotianeae</taxon>
        <taxon>Nicotiana</taxon>
    </lineage>
</organism>
<proteinExistence type="predicted"/>
<reference evidence="1" key="1">
    <citation type="journal article" date="2014" name="Nat. Commun.">
        <title>The tobacco genome sequence and its comparison with those of tomato and potato.</title>
        <authorList>
            <person name="Sierro N."/>
            <person name="Battey J.N."/>
            <person name="Ouadi S."/>
            <person name="Bakaher N."/>
            <person name="Bovet L."/>
            <person name="Willig A."/>
            <person name="Goepfert S."/>
            <person name="Peitsch M.C."/>
            <person name="Ivanov N.V."/>
        </authorList>
    </citation>
    <scope>NUCLEOTIDE SEQUENCE [LARGE SCALE GENOMIC DNA]</scope>
</reference>
<evidence type="ECO:0000313" key="1">
    <source>
        <dbReference type="Proteomes" id="UP000790787"/>
    </source>
</evidence>
<dbReference type="RefSeq" id="XP_075076395.1">
    <property type="nucleotide sequence ID" value="XM_075220294.1"/>
</dbReference>
<dbReference type="Proteomes" id="UP000790787">
    <property type="component" value="Chromosome 8"/>
</dbReference>
<keyword evidence="1" id="KW-1185">Reference proteome</keyword>
<protein>
    <submittedName>
        <fullName evidence="2">Uncharacterized protein LOC142163043</fullName>
    </submittedName>
</protein>
<reference evidence="2" key="2">
    <citation type="submission" date="2025-08" db="UniProtKB">
        <authorList>
            <consortium name="RefSeq"/>
        </authorList>
    </citation>
    <scope>IDENTIFICATION</scope>
    <source>
        <tissue evidence="2">Leaf</tissue>
    </source>
</reference>